<sequence length="252" mass="27466">MYSKIAYSVDVKLPGGSLQLMVPDDRSVLASLRFTFSLNQVEPTAALRLLKAHQRIAAGGRFQVLADGRAVGGGDLPPKPETVLHQAEQLRLYVEDLDVVQRHCEQYFPVPDEVDPSSRIALRVARLLIDGHCAASPFLTRISCTLNGQDSPALRALLAGEPRPIRGTCQKFVLAVDERRLDLGPVVLFHPRVIAENSEQILEALNAGQADGKRLVVRPADGEHFRLLHLSAATDAEPAPAPLCLPGFPEPR</sequence>
<proteinExistence type="predicted"/>
<dbReference type="EMBL" id="JARAYU010000001">
    <property type="protein sequence ID" value="MDX3698588.1"/>
    <property type="molecule type" value="Genomic_DNA"/>
</dbReference>
<evidence type="ECO:0000313" key="2">
    <source>
        <dbReference type="Proteomes" id="UP001271274"/>
    </source>
</evidence>
<protein>
    <submittedName>
        <fullName evidence="1">Uncharacterized protein</fullName>
    </submittedName>
</protein>
<comment type="caution">
    <text evidence="1">The sequence shown here is derived from an EMBL/GenBank/DDBJ whole genome shotgun (WGS) entry which is preliminary data.</text>
</comment>
<accession>A0ABU4N743</accession>
<dbReference type="RefSeq" id="WP_319061666.1">
    <property type="nucleotide sequence ID" value="NZ_JARAUS010000017.1"/>
</dbReference>
<reference evidence="1 2" key="1">
    <citation type="journal article" date="2023" name="Microb. Genom.">
        <title>Mesoterricola silvestris gen. nov., sp. nov., Mesoterricola sediminis sp. nov., Geothrix oryzae sp. nov., Geothrix edaphica sp. nov., Geothrix rubra sp. nov., and Geothrix limicola sp. nov., six novel members of Acidobacteriota isolated from soils.</title>
        <authorList>
            <person name="Weisberg A.J."/>
            <person name="Pearce E."/>
            <person name="Kramer C.G."/>
            <person name="Chang J.H."/>
            <person name="Clarke C.R."/>
        </authorList>
    </citation>
    <scope>NUCLEOTIDE SEQUENCE [LARGE SCALE GENOMIC DNA]</scope>
    <source>
        <strain evidence="1 2">ID09-01A</strain>
    </source>
</reference>
<gene>
    <name evidence="1" type="ORF">PV662_02225</name>
</gene>
<organism evidence="1 2">
    <name type="scientific">Streptomyces europaeiscabiei</name>
    <dbReference type="NCBI Taxonomy" id="146819"/>
    <lineage>
        <taxon>Bacteria</taxon>
        <taxon>Bacillati</taxon>
        <taxon>Actinomycetota</taxon>
        <taxon>Actinomycetes</taxon>
        <taxon>Kitasatosporales</taxon>
        <taxon>Streptomycetaceae</taxon>
        <taxon>Streptomyces</taxon>
    </lineage>
</organism>
<keyword evidence="2" id="KW-1185">Reference proteome</keyword>
<dbReference type="Proteomes" id="UP001271274">
    <property type="component" value="Unassembled WGS sequence"/>
</dbReference>
<evidence type="ECO:0000313" key="1">
    <source>
        <dbReference type="EMBL" id="MDX3698588.1"/>
    </source>
</evidence>
<name>A0ABU4N743_9ACTN</name>